<dbReference type="InterPro" id="IPR036102">
    <property type="entry name" value="OsmC/Ohrsf"/>
</dbReference>
<keyword evidence="2" id="KW-1185">Reference proteome</keyword>
<proteinExistence type="predicted"/>
<dbReference type="InterPro" id="IPR052924">
    <property type="entry name" value="OsmC/Ohr_hydroprdx_reductase"/>
</dbReference>
<gene>
    <name evidence="1" type="ORF">B0T25DRAFT_516413</name>
</gene>
<dbReference type="InterPro" id="IPR015946">
    <property type="entry name" value="KH_dom-like_a/b"/>
</dbReference>
<name>A0AAJ0HL25_9PEZI</name>
<dbReference type="Proteomes" id="UP001275084">
    <property type="component" value="Unassembled WGS sequence"/>
</dbReference>
<accession>A0AAJ0HL25</accession>
<dbReference type="EMBL" id="JAUIQD010000003">
    <property type="protein sequence ID" value="KAK3356867.1"/>
    <property type="molecule type" value="Genomic_DNA"/>
</dbReference>
<reference evidence="1" key="1">
    <citation type="journal article" date="2023" name="Mol. Phylogenet. Evol.">
        <title>Genome-scale phylogeny and comparative genomics of the fungal order Sordariales.</title>
        <authorList>
            <person name="Hensen N."/>
            <person name="Bonometti L."/>
            <person name="Westerberg I."/>
            <person name="Brannstrom I.O."/>
            <person name="Guillou S."/>
            <person name="Cros-Aarteil S."/>
            <person name="Calhoun S."/>
            <person name="Haridas S."/>
            <person name="Kuo A."/>
            <person name="Mondo S."/>
            <person name="Pangilinan J."/>
            <person name="Riley R."/>
            <person name="LaButti K."/>
            <person name="Andreopoulos B."/>
            <person name="Lipzen A."/>
            <person name="Chen C."/>
            <person name="Yan M."/>
            <person name="Daum C."/>
            <person name="Ng V."/>
            <person name="Clum A."/>
            <person name="Steindorff A."/>
            <person name="Ohm R.A."/>
            <person name="Martin F."/>
            <person name="Silar P."/>
            <person name="Natvig D.O."/>
            <person name="Lalanne C."/>
            <person name="Gautier V."/>
            <person name="Ament-Velasquez S.L."/>
            <person name="Kruys A."/>
            <person name="Hutchinson M.I."/>
            <person name="Powell A.J."/>
            <person name="Barry K."/>
            <person name="Miller A.N."/>
            <person name="Grigoriev I.V."/>
            <person name="Debuchy R."/>
            <person name="Gladieux P."/>
            <person name="Hiltunen Thoren M."/>
            <person name="Johannesson H."/>
        </authorList>
    </citation>
    <scope>NUCLEOTIDE SEQUENCE</scope>
    <source>
        <strain evidence="1">CBS 955.72</strain>
    </source>
</reference>
<dbReference type="InterPro" id="IPR003718">
    <property type="entry name" value="OsmC/Ohr_fam"/>
</dbReference>
<dbReference type="Pfam" id="PF02566">
    <property type="entry name" value="OsmC"/>
    <property type="match status" value="1"/>
</dbReference>
<sequence length="172" mass="18507">MFRTPLTLTLPRLSRTFTTTPRQAQSLALQIHGTGTGTVQTITVPDKPYTISTDTYTVLGGGDASPSPVSYALASLSSCNQVTGFVVAKDHGIQVGKWEVTVDALLPTAVLVGGAQGNPNFEEVRLAVKVQTDAKGADFEHFAAEVDRRCPITQLFKRSGVVFKSQWVNEQL</sequence>
<dbReference type="PANTHER" id="PTHR35368:SF1">
    <property type="entry name" value="HYDROPEROXIDE REDUCTASE"/>
    <property type="match status" value="1"/>
</dbReference>
<dbReference type="AlphaFoldDB" id="A0AAJ0HL25"/>
<reference evidence="1" key="2">
    <citation type="submission" date="2023-06" db="EMBL/GenBank/DDBJ databases">
        <authorList>
            <consortium name="Lawrence Berkeley National Laboratory"/>
            <person name="Haridas S."/>
            <person name="Hensen N."/>
            <person name="Bonometti L."/>
            <person name="Westerberg I."/>
            <person name="Brannstrom I.O."/>
            <person name="Guillou S."/>
            <person name="Cros-Aarteil S."/>
            <person name="Calhoun S."/>
            <person name="Kuo A."/>
            <person name="Mondo S."/>
            <person name="Pangilinan J."/>
            <person name="Riley R."/>
            <person name="Labutti K."/>
            <person name="Andreopoulos B."/>
            <person name="Lipzen A."/>
            <person name="Chen C."/>
            <person name="Yanf M."/>
            <person name="Daum C."/>
            <person name="Ng V."/>
            <person name="Clum A."/>
            <person name="Steindorff A."/>
            <person name="Ohm R."/>
            <person name="Martin F."/>
            <person name="Silar P."/>
            <person name="Natvig D."/>
            <person name="Lalanne C."/>
            <person name="Gautier V."/>
            <person name="Ament-Velasquez S.L."/>
            <person name="Kruys A."/>
            <person name="Hutchinson M.I."/>
            <person name="Powell A.J."/>
            <person name="Barry K."/>
            <person name="Miller A.N."/>
            <person name="Grigoriev I.V."/>
            <person name="Debuchy R."/>
            <person name="Gladieux P."/>
            <person name="Thoren M.H."/>
            <person name="Johannesson H."/>
        </authorList>
    </citation>
    <scope>NUCLEOTIDE SEQUENCE</scope>
    <source>
        <strain evidence="1">CBS 955.72</strain>
    </source>
</reference>
<evidence type="ECO:0000313" key="2">
    <source>
        <dbReference type="Proteomes" id="UP001275084"/>
    </source>
</evidence>
<dbReference type="SUPFAM" id="SSF82784">
    <property type="entry name" value="OsmC-like"/>
    <property type="match status" value="1"/>
</dbReference>
<dbReference type="PANTHER" id="PTHR35368">
    <property type="entry name" value="HYDROPEROXIDE REDUCTASE"/>
    <property type="match status" value="1"/>
</dbReference>
<evidence type="ECO:0000313" key="1">
    <source>
        <dbReference type="EMBL" id="KAK3356867.1"/>
    </source>
</evidence>
<dbReference type="Gene3D" id="3.30.300.20">
    <property type="match status" value="1"/>
</dbReference>
<organism evidence="1 2">
    <name type="scientific">Lasiosphaeria hispida</name>
    <dbReference type="NCBI Taxonomy" id="260671"/>
    <lineage>
        <taxon>Eukaryota</taxon>
        <taxon>Fungi</taxon>
        <taxon>Dikarya</taxon>
        <taxon>Ascomycota</taxon>
        <taxon>Pezizomycotina</taxon>
        <taxon>Sordariomycetes</taxon>
        <taxon>Sordariomycetidae</taxon>
        <taxon>Sordariales</taxon>
        <taxon>Lasiosphaeriaceae</taxon>
        <taxon>Lasiosphaeria</taxon>
    </lineage>
</organism>
<protein>
    <submittedName>
        <fullName evidence="1">OsmC/Ohr family</fullName>
    </submittedName>
</protein>
<comment type="caution">
    <text evidence="1">The sequence shown here is derived from an EMBL/GenBank/DDBJ whole genome shotgun (WGS) entry which is preliminary data.</text>
</comment>